<evidence type="ECO:0000313" key="2">
    <source>
        <dbReference type="Proteomes" id="UP000049455"/>
    </source>
</evidence>
<dbReference type="STRING" id="313367.JSE7799_01896"/>
<reference evidence="1 2" key="1">
    <citation type="submission" date="2015-09" db="EMBL/GenBank/DDBJ databases">
        <authorList>
            <person name="Jackson K.R."/>
            <person name="Lunt B.L."/>
            <person name="Fisher J.N.B."/>
            <person name="Gardner A.V."/>
            <person name="Bailey M.E."/>
            <person name="Deus L.M."/>
            <person name="Earl A.S."/>
            <person name="Gibby P.D."/>
            <person name="Hartmann K.A."/>
            <person name="Liu J.E."/>
            <person name="Manci A.M."/>
            <person name="Nielsen D.A."/>
            <person name="Solomon M.B."/>
            <person name="Breakwell D.P."/>
            <person name="Burnett S.H."/>
            <person name="Grose J.H."/>
        </authorList>
    </citation>
    <scope>NUCLEOTIDE SEQUENCE [LARGE SCALE GENOMIC DNA]</scope>
    <source>
        <strain evidence="1 2">CECT 7799</strain>
    </source>
</reference>
<dbReference type="OrthoDB" id="1551443at2"/>
<sequence>MNQSDLEAALGETAEQMEALSLRLRDMILSQPPLDLLGWIAARPLMAVVDDGSSESRKASSIHEENQFLLEYVHAALASAAPSETGPLQQEICEEVAQVAEELRAQAMQYGMIRARSMQDTSFGDATADVAVRAFSNWVVNRGNRYQQLEGEFYGYVLAPHDDLLNEVYGMGASAVADAVQRFADSQRTGQMEAAERLMTLHTTFRKLADNKGTIDPKRAEAWKSEHRDAFAEVFVDLFRAGSQNATRRSGLPEALLADLSYARGEDVDFFAEGPLKGTPFRTLPVRKKPLIEIEGDQYALDACQMRDAGYRAILHHVQERLPEAKKSIREAQGAMCEKAFADIFSDHLRGARVHEAVYYRDPTTRQWVENDVLILLDDVLIQIEAKSGAAATIASPESDFARHAQALTRLVGDAYRQCARFIAYLHSEEEVAIFARRDGRYVEVDRIRRADYRLMVPLGMTVETFSPFSAMSKILPEVVPIEGRHTFLSLSIDELFVLRRFLPTAGALVHYLLVRQAAAMKPELHLFDGFDNLGAYLTRNRYDTAYYDERVPPDVSMLIIDGASEVIDAFFNQVGEGTELPPSQPMPTVLTDILARLDLTRPDGWLRLDACIRDYDAVTRERLGGELESSIEKLRFQSDCSMILSGDQPLFLWIQRYDAAHDDADICRRAAAAKIATRSDAVVAARVKIGASGELLDAVPVQVQVPPEGTRDRLLVEEYAADIVRHLRAAEQTSSPRRRARKLGRNASCWCGSGRKFKKCHGR</sequence>
<protein>
    <submittedName>
        <fullName evidence="1">Preprotein translocase subunit SecA</fullName>
    </submittedName>
</protein>
<accession>A0A0M7BCW3</accession>
<dbReference type="EMBL" id="CYPR01000115">
    <property type="protein sequence ID" value="CUH39175.1"/>
    <property type="molecule type" value="Genomic_DNA"/>
</dbReference>
<dbReference type="Pfam" id="PF02810">
    <property type="entry name" value="SEC-C"/>
    <property type="match status" value="1"/>
</dbReference>
<gene>
    <name evidence="1" type="ORF">JSE7799_01896</name>
</gene>
<dbReference type="RefSeq" id="WP_055663410.1">
    <property type="nucleotide sequence ID" value="NZ_CYPR01000115.1"/>
</dbReference>
<dbReference type="InterPro" id="IPR004027">
    <property type="entry name" value="SEC_C_motif"/>
</dbReference>
<keyword evidence="2" id="KW-1185">Reference proteome</keyword>
<dbReference type="SUPFAM" id="SSF103642">
    <property type="entry name" value="Sec-C motif"/>
    <property type="match status" value="1"/>
</dbReference>
<organism evidence="1 2">
    <name type="scientific">Jannaschia seosinensis</name>
    <dbReference type="NCBI Taxonomy" id="313367"/>
    <lineage>
        <taxon>Bacteria</taxon>
        <taxon>Pseudomonadati</taxon>
        <taxon>Pseudomonadota</taxon>
        <taxon>Alphaproteobacteria</taxon>
        <taxon>Rhodobacterales</taxon>
        <taxon>Roseobacteraceae</taxon>
        <taxon>Jannaschia</taxon>
    </lineage>
</organism>
<evidence type="ECO:0000313" key="1">
    <source>
        <dbReference type="EMBL" id="CUH39175.1"/>
    </source>
</evidence>
<name>A0A0M7BCW3_9RHOB</name>
<proteinExistence type="predicted"/>
<dbReference type="AlphaFoldDB" id="A0A0M7BCW3"/>
<dbReference type="Gene3D" id="3.10.450.50">
    <property type="match status" value="1"/>
</dbReference>
<dbReference type="Proteomes" id="UP000049455">
    <property type="component" value="Unassembled WGS sequence"/>
</dbReference>